<gene>
    <name evidence="2" type="ORF">WFZ85_09805</name>
</gene>
<evidence type="ECO:0000256" key="1">
    <source>
        <dbReference type="SAM" id="Phobius"/>
    </source>
</evidence>
<evidence type="ECO:0000313" key="3">
    <source>
        <dbReference type="Proteomes" id="UP001460072"/>
    </source>
</evidence>
<evidence type="ECO:0000313" key="2">
    <source>
        <dbReference type="EMBL" id="MEM0542914.1"/>
    </source>
</evidence>
<organism evidence="2 3">
    <name type="scientific">Flavobacterium aureirubrum</name>
    <dbReference type="NCBI Taxonomy" id="3133147"/>
    <lineage>
        <taxon>Bacteria</taxon>
        <taxon>Pseudomonadati</taxon>
        <taxon>Bacteroidota</taxon>
        <taxon>Flavobacteriia</taxon>
        <taxon>Flavobacteriales</taxon>
        <taxon>Flavobacteriaceae</taxon>
        <taxon>Flavobacterium</taxon>
    </lineage>
</organism>
<keyword evidence="3" id="KW-1185">Reference proteome</keyword>
<dbReference type="EMBL" id="JBCGDO010000012">
    <property type="protein sequence ID" value="MEM0542914.1"/>
    <property type="molecule type" value="Genomic_DNA"/>
</dbReference>
<keyword evidence="1" id="KW-1133">Transmembrane helix</keyword>
<feature type="transmembrane region" description="Helical" evidence="1">
    <location>
        <begin position="44"/>
        <end position="66"/>
    </location>
</feature>
<name>A0ABU9N7S0_9FLAO</name>
<keyword evidence="1" id="KW-0812">Transmembrane</keyword>
<feature type="transmembrane region" description="Helical" evidence="1">
    <location>
        <begin position="147"/>
        <end position="165"/>
    </location>
</feature>
<reference evidence="2 3" key="1">
    <citation type="submission" date="2024-03" db="EMBL/GenBank/DDBJ databases">
        <title>Two novel species of the genus Flavobacterium exhibiting potentially degradation of complex polysaccharides.</title>
        <authorList>
            <person name="Lian X."/>
        </authorList>
    </citation>
    <scope>NUCLEOTIDE SEQUENCE [LARGE SCALE GENOMIC DNA]</scope>
    <source>
        <strain evidence="3">j3</strain>
    </source>
</reference>
<accession>A0ABU9N7S0</accession>
<dbReference type="RefSeq" id="WP_342696117.1">
    <property type="nucleotide sequence ID" value="NZ_JBCGDO010000012.1"/>
</dbReference>
<keyword evidence="1" id="KW-0472">Membrane</keyword>
<feature type="transmembrane region" description="Helical" evidence="1">
    <location>
        <begin position="87"/>
        <end position="108"/>
    </location>
</feature>
<comment type="caution">
    <text evidence="2">The sequence shown here is derived from an EMBL/GenBank/DDBJ whole genome shotgun (WGS) entry which is preliminary data.</text>
</comment>
<dbReference type="Proteomes" id="UP001460072">
    <property type="component" value="Unassembled WGS sequence"/>
</dbReference>
<feature type="transmembrane region" description="Helical" evidence="1">
    <location>
        <begin position="12"/>
        <end position="32"/>
    </location>
</feature>
<sequence length="181" mass="20462">MIQKIKKIIPLVELGMLIGVITFLLTLLTTTLLQNNGISMGEVIMLPLIGGFYLFLTIIIVNIIGINKVRKLDIKKTEQPLKKLYQVLIVILISILIYTILDSIYFLFDNSLSKDYASSLEDLLQSSGEKTDDIKDFEMLPFSVQNIFSSIFSAIIAGLISLPFIKKDGEIFKSKNDNYYK</sequence>
<protein>
    <submittedName>
        <fullName evidence="2">DUF4199 family protein</fullName>
    </submittedName>
</protein>
<proteinExistence type="predicted"/>